<evidence type="ECO:0000256" key="4">
    <source>
        <dbReference type="SAM" id="MobiDB-lite"/>
    </source>
</evidence>
<dbReference type="GO" id="GO:0016301">
    <property type="term" value="F:kinase activity"/>
    <property type="evidence" value="ECO:0007669"/>
    <property type="project" value="UniProtKB-KW"/>
</dbReference>
<proteinExistence type="inferred from homology"/>
<organism evidence="7 8">
    <name type="scientific">Sinorhizobium alkalisoli</name>
    <dbReference type="NCBI Taxonomy" id="1752398"/>
    <lineage>
        <taxon>Bacteria</taxon>
        <taxon>Pseudomonadati</taxon>
        <taxon>Pseudomonadota</taxon>
        <taxon>Alphaproteobacteria</taxon>
        <taxon>Hyphomicrobiales</taxon>
        <taxon>Rhizobiaceae</taxon>
        <taxon>Sinorhizobium/Ensifer group</taxon>
        <taxon>Sinorhizobium</taxon>
    </lineage>
</organism>
<evidence type="ECO:0000256" key="1">
    <source>
        <dbReference type="ARBA" id="ARBA00009156"/>
    </source>
</evidence>
<dbReference type="InterPro" id="IPR043129">
    <property type="entry name" value="ATPase_NBD"/>
</dbReference>
<feature type="region of interest" description="Disordered" evidence="4">
    <location>
        <begin position="329"/>
        <end position="348"/>
    </location>
</feature>
<dbReference type="PANTHER" id="PTHR43095:SF5">
    <property type="entry name" value="XYLULOSE KINASE"/>
    <property type="match status" value="1"/>
</dbReference>
<dbReference type="AlphaFoldDB" id="A0A1E3V851"/>
<dbReference type="InterPro" id="IPR049382">
    <property type="entry name" value="FGGY_C_2"/>
</dbReference>
<dbReference type="Pfam" id="PF00370">
    <property type="entry name" value="FGGY_N"/>
    <property type="match status" value="1"/>
</dbReference>
<dbReference type="Proteomes" id="UP000094342">
    <property type="component" value="Unassembled WGS sequence"/>
</dbReference>
<name>A0A1E3V851_9HYPH</name>
<dbReference type="InterPro" id="IPR050406">
    <property type="entry name" value="FGGY_Carb_Kinase"/>
</dbReference>
<keyword evidence="8" id="KW-1185">Reference proteome</keyword>
<dbReference type="SUPFAM" id="SSF53067">
    <property type="entry name" value="Actin-like ATPase domain"/>
    <property type="match status" value="1"/>
</dbReference>
<protein>
    <submittedName>
        <fullName evidence="7">Carbohydrate kinase</fullName>
    </submittedName>
</protein>
<keyword evidence="3 7" id="KW-0418">Kinase</keyword>
<dbReference type="OrthoDB" id="9786272at2"/>
<dbReference type="Gene3D" id="3.30.420.40">
    <property type="match status" value="2"/>
</dbReference>
<accession>A0A1E3V851</accession>
<dbReference type="Pfam" id="PF21546">
    <property type="entry name" value="FGGY_C_2"/>
    <property type="match status" value="1"/>
</dbReference>
<comment type="caution">
    <text evidence="7">The sequence shown here is derived from an EMBL/GenBank/DDBJ whole genome shotgun (WGS) entry which is preliminary data.</text>
</comment>
<comment type="similarity">
    <text evidence="1">Belongs to the FGGY kinase family.</text>
</comment>
<feature type="domain" description="Carbohydrate kinase FGGY C-terminal" evidence="6">
    <location>
        <begin position="247"/>
        <end position="423"/>
    </location>
</feature>
<dbReference type="EMBL" id="LYBW01000060">
    <property type="protein sequence ID" value="ODR89812.1"/>
    <property type="molecule type" value="Genomic_DNA"/>
</dbReference>
<dbReference type="InterPro" id="IPR018484">
    <property type="entry name" value="FGGY_N"/>
</dbReference>
<feature type="domain" description="Carbohydrate kinase FGGY N-terminal" evidence="5">
    <location>
        <begin position="5"/>
        <end position="239"/>
    </location>
</feature>
<dbReference type="CDD" id="cd07772">
    <property type="entry name" value="ASKHA_NBD_FGGY_NaCK-like"/>
    <property type="match status" value="1"/>
</dbReference>
<reference evidence="8" key="1">
    <citation type="submission" date="2016-05" db="EMBL/GenBank/DDBJ databases">
        <authorList>
            <person name="Li Y."/>
        </authorList>
    </citation>
    <scope>NUCLEOTIDE SEQUENCE [LARGE SCALE GENOMIC DNA]</scope>
    <source>
        <strain evidence="8">YIC4027</strain>
    </source>
</reference>
<dbReference type="RefSeq" id="WP_069459516.1">
    <property type="nucleotide sequence ID" value="NZ_LYBW01000060.1"/>
</dbReference>
<evidence type="ECO:0000313" key="8">
    <source>
        <dbReference type="Proteomes" id="UP000094342"/>
    </source>
</evidence>
<gene>
    <name evidence="7" type="ORF">A8M32_16620</name>
</gene>
<keyword evidence="2" id="KW-0808">Transferase</keyword>
<dbReference type="GO" id="GO:0005975">
    <property type="term" value="P:carbohydrate metabolic process"/>
    <property type="evidence" value="ECO:0007669"/>
    <property type="project" value="InterPro"/>
</dbReference>
<dbReference type="STRING" id="1752398.A8M32_16620"/>
<evidence type="ECO:0000256" key="3">
    <source>
        <dbReference type="ARBA" id="ARBA00022777"/>
    </source>
</evidence>
<evidence type="ECO:0000313" key="7">
    <source>
        <dbReference type="EMBL" id="ODR89812.1"/>
    </source>
</evidence>
<sequence>MKTVAVIDIGKTNAKVALVDLERFEEIAVRKTPNLVLADGPYPHFDIERLWRFILASLAALHREHPVEGITVTTHGATAVLLDEEDRLALPVLDYEYTGPDTLAEEYDEARPPFLETGSPRLPMGLNIGAQLFWQQCTFPEHFANVASILTYAQYWSYRLTGIKTTELTSLGCHTDLWNPRAGTFSTLVDKQGWRGLFAPVHKAGEVIGGLLQPLAEEAGLPPGLPVYCGIHDSNASLLPHLLTRGAPFSVVSTGTWVITLAVGGAAAELDETRDTLINVNALGDPVPSARFMGGRAFSMIVGEDPPAASPDAEARVLAAGHMLLPSVPGGSGPFPSASPRWTAEEKSRDPSERLAIVSFHLALMTATCLDLIGAKGEIVVEGPFAANAAYLRMLAAATGRPVLANRLSTTGTSLGAACLAARARVRTGAEAFKGEIPPAYGDYAVAWKRATAQHVKATAGLKPIGG</sequence>
<evidence type="ECO:0000259" key="5">
    <source>
        <dbReference type="Pfam" id="PF00370"/>
    </source>
</evidence>
<dbReference type="PANTHER" id="PTHR43095">
    <property type="entry name" value="SUGAR KINASE"/>
    <property type="match status" value="1"/>
</dbReference>
<evidence type="ECO:0000256" key="2">
    <source>
        <dbReference type="ARBA" id="ARBA00022679"/>
    </source>
</evidence>
<feature type="compositionally biased region" description="Low complexity" evidence="4">
    <location>
        <begin position="329"/>
        <end position="340"/>
    </location>
</feature>
<evidence type="ECO:0000259" key="6">
    <source>
        <dbReference type="Pfam" id="PF21546"/>
    </source>
</evidence>